<name>A0ABR3A6I8_9AGAR</name>
<gene>
    <name evidence="2" type="ORF">AAF712_003557</name>
</gene>
<feature type="compositionally biased region" description="Acidic residues" evidence="1">
    <location>
        <begin position="109"/>
        <end position="128"/>
    </location>
</feature>
<feature type="region of interest" description="Disordered" evidence="1">
    <location>
        <begin position="53"/>
        <end position="128"/>
    </location>
</feature>
<dbReference type="Proteomes" id="UP001437256">
    <property type="component" value="Unassembled WGS sequence"/>
</dbReference>
<evidence type="ECO:0000313" key="3">
    <source>
        <dbReference type="Proteomes" id="UP001437256"/>
    </source>
</evidence>
<protein>
    <submittedName>
        <fullName evidence="2">Uncharacterized protein</fullName>
    </submittedName>
</protein>
<dbReference type="EMBL" id="JBBXMP010000012">
    <property type="protein sequence ID" value="KAL0069521.1"/>
    <property type="molecule type" value="Genomic_DNA"/>
</dbReference>
<evidence type="ECO:0000256" key="1">
    <source>
        <dbReference type="SAM" id="MobiDB-lite"/>
    </source>
</evidence>
<accession>A0ABR3A6I8</accession>
<reference evidence="2 3" key="1">
    <citation type="submission" date="2024-05" db="EMBL/GenBank/DDBJ databases">
        <title>A draft genome resource for the thread blight pathogen Marasmius tenuissimus strain MS-2.</title>
        <authorList>
            <person name="Yulfo-Soto G.E."/>
            <person name="Baruah I.K."/>
            <person name="Amoako-Attah I."/>
            <person name="Bukari Y."/>
            <person name="Meinhardt L.W."/>
            <person name="Bailey B.A."/>
            <person name="Cohen S.P."/>
        </authorList>
    </citation>
    <scope>NUCLEOTIDE SEQUENCE [LARGE SCALE GENOMIC DNA]</scope>
    <source>
        <strain evidence="2 3">MS-2</strain>
    </source>
</reference>
<sequence length="128" mass="14576">MFHYAAEKMPFLAQFNNHWATKAIIKQWMGNKRSYAYRTGTLKPDAKYQYLKNNAAKRGNAPGSRKKRATRVYEAKKAKKAAKKQKKKTQQSGQAAPEFIEGSSRDGENNQDEADDGEENDTKEDEEA</sequence>
<organism evidence="2 3">
    <name type="scientific">Marasmius tenuissimus</name>
    <dbReference type="NCBI Taxonomy" id="585030"/>
    <lineage>
        <taxon>Eukaryota</taxon>
        <taxon>Fungi</taxon>
        <taxon>Dikarya</taxon>
        <taxon>Basidiomycota</taxon>
        <taxon>Agaricomycotina</taxon>
        <taxon>Agaricomycetes</taxon>
        <taxon>Agaricomycetidae</taxon>
        <taxon>Agaricales</taxon>
        <taxon>Marasmiineae</taxon>
        <taxon>Marasmiaceae</taxon>
        <taxon>Marasmius</taxon>
    </lineage>
</organism>
<evidence type="ECO:0000313" key="2">
    <source>
        <dbReference type="EMBL" id="KAL0069521.1"/>
    </source>
</evidence>
<feature type="compositionally biased region" description="Basic residues" evidence="1">
    <location>
        <begin position="77"/>
        <end position="89"/>
    </location>
</feature>
<proteinExistence type="predicted"/>
<comment type="caution">
    <text evidence="2">The sequence shown here is derived from an EMBL/GenBank/DDBJ whole genome shotgun (WGS) entry which is preliminary data.</text>
</comment>
<keyword evidence="3" id="KW-1185">Reference proteome</keyword>